<dbReference type="SUPFAM" id="SSF46565">
    <property type="entry name" value="Chaperone J-domain"/>
    <property type="match status" value="1"/>
</dbReference>
<dbReference type="EMBL" id="CAJNNV010029307">
    <property type="protein sequence ID" value="CAE8627977.1"/>
    <property type="molecule type" value="Genomic_DNA"/>
</dbReference>
<evidence type="ECO:0000259" key="2">
    <source>
        <dbReference type="PROSITE" id="PS50076"/>
    </source>
</evidence>
<evidence type="ECO:0000256" key="1">
    <source>
        <dbReference type="SAM" id="MobiDB-lite"/>
    </source>
</evidence>
<feature type="region of interest" description="Disordered" evidence="1">
    <location>
        <begin position="1"/>
        <end position="25"/>
    </location>
</feature>
<feature type="compositionally biased region" description="Polar residues" evidence="1">
    <location>
        <begin position="127"/>
        <end position="153"/>
    </location>
</feature>
<feature type="region of interest" description="Disordered" evidence="1">
    <location>
        <begin position="41"/>
        <end position="185"/>
    </location>
</feature>
<comment type="caution">
    <text evidence="3">The sequence shown here is derived from an EMBL/GenBank/DDBJ whole genome shotgun (WGS) entry which is preliminary data.</text>
</comment>
<feature type="region of interest" description="Disordered" evidence="1">
    <location>
        <begin position="269"/>
        <end position="289"/>
    </location>
</feature>
<feature type="compositionally biased region" description="Acidic residues" evidence="1">
    <location>
        <begin position="315"/>
        <end position="324"/>
    </location>
</feature>
<feature type="compositionally biased region" description="Low complexity" evidence="1">
    <location>
        <begin position="272"/>
        <end position="283"/>
    </location>
</feature>
<dbReference type="CDD" id="cd06257">
    <property type="entry name" value="DnaJ"/>
    <property type="match status" value="1"/>
</dbReference>
<dbReference type="Proteomes" id="UP000654075">
    <property type="component" value="Unassembled WGS sequence"/>
</dbReference>
<dbReference type="Pfam" id="PF00226">
    <property type="entry name" value="DnaJ"/>
    <property type="match status" value="1"/>
</dbReference>
<proteinExistence type="predicted"/>
<dbReference type="InterPro" id="IPR036869">
    <property type="entry name" value="J_dom_sf"/>
</dbReference>
<organism evidence="3 4">
    <name type="scientific">Polarella glacialis</name>
    <name type="common">Dinoflagellate</name>
    <dbReference type="NCBI Taxonomy" id="89957"/>
    <lineage>
        <taxon>Eukaryota</taxon>
        <taxon>Sar</taxon>
        <taxon>Alveolata</taxon>
        <taxon>Dinophyceae</taxon>
        <taxon>Suessiales</taxon>
        <taxon>Suessiaceae</taxon>
        <taxon>Polarella</taxon>
    </lineage>
</organism>
<feature type="domain" description="J" evidence="2">
    <location>
        <begin position="1"/>
        <end position="49"/>
    </location>
</feature>
<accession>A0A813GSE8</accession>
<protein>
    <recommendedName>
        <fullName evidence="2">J domain-containing protein</fullName>
    </recommendedName>
</protein>
<feature type="compositionally biased region" description="Acidic residues" evidence="1">
    <location>
        <begin position="341"/>
        <end position="350"/>
    </location>
</feature>
<dbReference type="PROSITE" id="PS50076">
    <property type="entry name" value="DNAJ_2"/>
    <property type="match status" value="1"/>
</dbReference>
<gene>
    <name evidence="3" type="ORF">PGLA1383_LOCUS44676</name>
</gene>
<sequence length="703" mass="77354">MAELRSSYRRMALRTHPDKGGSPEDFRQVLEAFAVLSSSRTRAAYDISLRARKEAASSRSGRTTRDTRRKSAAAEQQQQQQHHQQQQTAAAAQQEQLSKTPKKPQEGRAQPASSSHQQQANAKPEPKSSSVPPTAKSATAKSEAQPAANSEEGQGQGCGSDEEENQTSTQPTSAPPAPAQQGVPACMGRLRALAIQMPRTQREASLQALLPQLRSRLLEFMQGYKKPEVSPGKAQHVAAERRQSRRGMFGIEGAETPQEMVLEDPMALAPVSPRSDSSSSSASDESDTDGVLALENGECSMLLAIENATDVDMALGEDDSGESDSDCKLPTAAGVDADVGLGEDDSGESEPDCRLPTAATRAPKRLARSGFRGVFRKVSRNGSIIYQAGVIVSYVSVRTSCTANVEEAVDYHICLLQLRECVEQGVDGGDGVEGPLAFEQSFRAACRQRQEELSKMSLAFSVIISAFGVRFHIPATTCLEEALEVRARLLTARQQGVSALQGYLLEVLMAERTNVRSNSRRWTLAEAQDFVGRFDASKKAIELKREALQQRKKALEERLQQRRAQRALRAARKLERRQQRREERLQQRHTQRALKDARKLERRQQRLQQRWQRVVVHAQRALQQEQKLSASSQQQAAAAAAAVAATAARAQVRAESKARRVAERSRRELRSWTSMKNLTFEEQQQVAAETKVVAAAAGRNTCN</sequence>
<evidence type="ECO:0000313" key="3">
    <source>
        <dbReference type="EMBL" id="CAE8627977.1"/>
    </source>
</evidence>
<dbReference type="InterPro" id="IPR052763">
    <property type="entry name" value="DnaJ_C4"/>
</dbReference>
<dbReference type="PANTHER" id="PTHR44825">
    <property type="match status" value="1"/>
</dbReference>
<reference evidence="3" key="1">
    <citation type="submission" date="2021-02" db="EMBL/GenBank/DDBJ databases">
        <authorList>
            <person name="Dougan E. K."/>
            <person name="Rhodes N."/>
            <person name="Thang M."/>
            <person name="Chan C."/>
        </authorList>
    </citation>
    <scope>NUCLEOTIDE SEQUENCE</scope>
</reference>
<feature type="compositionally biased region" description="Low complexity" evidence="1">
    <location>
        <begin position="73"/>
        <end position="96"/>
    </location>
</feature>
<dbReference type="InterPro" id="IPR001623">
    <property type="entry name" value="DnaJ_domain"/>
</dbReference>
<feature type="region of interest" description="Disordered" evidence="1">
    <location>
        <begin position="314"/>
        <end position="355"/>
    </location>
</feature>
<feature type="compositionally biased region" description="Low complexity" evidence="1">
    <location>
        <begin position="109"/>
        <end position="122"/>
    </location>
</feature>
<feature type="region of interest" description="Disordered" evidence="1">
    <location>
        <begin position="570"/>
        <end position="600"/>
    </location>
</feature>
<name>A0A813GSE8_POLGL</name>
<evidence type="ECO:0000313" key="4">
    <source>
        <dbReference type="Proteomes" id="UP000654075"/>
    </source>
</evidence>
<feature type="compositionally biased region" description="Basic and acidic residues" evidence="1">
    <location>
        <begin position="572"/>
        <end position="586"/>
    </location>
</feature>
<keyword evidence="4" id="KW-1185">Reference proteome</keyword>
<dbReference type="AlphaFoldDB" id="A0A813GSE8"/>
<dbReference type="PANTHER" id="PTHR44825:SF1">
    <property type="entry name" value="DNAJ HOMOLOG SUBFAMILY C MEMBER 4"/>
    <property type="match status" value="1"/>
</dbReference>
<feature type="compositionally biased region" description="Basic and acidic residues" evidence="1">
    <location>
        <begin position="15"/>
        <end position="25"/>
    </location>
</feature>
<dbReference type="Gene3D" id="1.10.287.110">
    <property type="entry name" value="DnaJ domain"/>
    <property type="match status" value="1"/>
</dbReference>